<evidence type="ECO:0000313" key="5">
    <source>
        <dbReference type="Proteomes" id="UP000324748"/>
    </source>
</evidence>
<feature type="compositionally biased region" description="Polar residues" evidence="1">
    <location>
        <begin position="334"/>
        <end position="356"/>
    </location>
</feature>
<accession>A0A5B0LR97</accession>
<dbReference type="Proteomes" id="UP000324748">
    <property type="component" value="Unassembled WGS sequence"/>
</dbReference>
<proteinExistence type="predicted"/>
<evidence type="ECO:0000256" key="2">
    <source>
        <dbReference type="SAM" id="Phobius"/>
    </source>
</evidence>
<dbReference type="EMBL" id="VSWC01000196">
    <property type="protein sequence ID" value="KAA1066383.1"/>
    <property type="molecule type" value="Genomic_DNA"/>
</dbReference>
<sequence length="568" mass="60907">MRLSFQGTLNPRRQKTTLGHARTQVLGTIFLATTLVFLANLTICQRSGGQFFTPGLLIVNGPAPDSKKPAGKKILISLEITGDGVLKPSNTDAGSQLATAILSVEIYLANRERNITISQGPELMQGERGSSVKHMDFVIPECTPPGDYQVIFHELDRINGKQFYSIYSLPFHVLSTEAKGTENVGEGEQNKCDKFAASQAELQDSRPSKQPFLKKGVTGFTLRKGKLPLPENEDIFVPEVEVTTLIVEGTSNPKPAPPAEATTPPAPDVTEKPTPPIEKPRAPFKKPTPPALNDNPTPSPNQPTDREKEASPTAIIDFANTTVEDTPDAEKKASQNTGEPSNLKPTTIANGRDQVTSNPNVSPSSDNPVDSPDRSRPGEPQESLNLEKKKTKLSVGSSLNTEQSKTPPAASDSGNLARVANQSPILVADLKSPFNKRPTKVEGQEEIGGPLAGGGRLKTGSVNQGSGFTHAKDTSDRLGHDSLDSDSEYGTIHQNATIVEAVVNHGMLGTVSQNKTAVLGQSTKQMFFSVPLIAPSTSNCNVVSLGGWRILFFLPLTLHCIARLLNKL</sequence>
<comment type="caution">
    <text evidence="3">The sequence shown here is derived from an EMBL/GenBank/DDBJ whole genome shotgun (WGS) entry which is preliminary data.</text>
</comment>
<dbReference type="EMBL" id="VDEP01000440">
    <property type="protein sequence ID" value="KAA1082009.1"/>
    <property type="molecule type" value="Genomic_DNA"/>
</dbReference>
<feature type="transmembrane region" description="Helical" evidence="2">
    <location>
        <begin position="21"/>
        <end position="43"/>
    </location>
</feature>
<protein>
    <submittedName>
        <fullName evidence="3">Uncharacterized protein</fullName>
    </submittedName>
</protein>
<gene>
    <name evidence="3" type="ORF">PGT21_029587</name>
    <name evidence="4" type="ORF">PGTUg99_032526</name>
</gene>
<organism evidence="3 5">
    <name type="scientific">Puccinia graminis f. sp. tritici</name>
    <dbReference type="NCBI Taxonomy" id="56615"/>
    <lineage>
        <taxon>Eukaryota</taxon>
        <taxon>Fungi</taxon>
        <taxon>Dikarya</taxon>
        <taxon>Basidiomycota</taxon>
        <taxon>Pucciniomycotina</taxon>
        <taxon>Pucciniomycetes</taxon>
        <taxon>Pucciniales</taxon>
        <taxon>Pucciniaceae</taxon>
        <taxon>Puccinia</taxon>
    </lineage>
</organism>
<dbReference type="OrthoDB" id="3267335at2759"/>
<keyword evidence="5" id="KW-1185">Reference proteome</keyword>
<keyword evidence="2" id="KW-1133">Transmembrane helix</keyword>
<evidence type="ECO:0000256" key="1">
    <source>
        <dbReference type="SAM" id="MobiDB-lite"/>
    </source>
</evidence>
<dbReference type="Proteomes" id="UP000325313">
    <property type="component" value="Unassembled WGS sequence"/>
</dbReference>
<dbReference type="AlphaFoldDB" id="A0A5B0LR97"/>
<keyword evidence="2" id="KW-0812">Transmembrane</keyword>
<evidence type="ECO:0000313" key="3">
    <source>
        <dbReference type="EMBL" id="KAA1066383.1"/>
    </source>
</evidence>
<name>A0A5B0LR97_PUCGR</name>
<evidence type="ECO:0000313" key="6">
    <source>
        <dbReference type="Proteomes" id="UP000325313"/>
    </source>
</evidence>
<evidence type="ECO:0000313" key="4">
    <source>
        <dbReference type="EMBL" id="KAA1082009.1"/>
    </source>
</evidence>
<feature type="region of interest" description="Disordered" evidence="1">
    <location>
        <begin position="249"/>
        <end position="417"/>
    </location>
</feature>
<feature type="compositionally biased region" description="Polar residues" evidence="1">
    <location>
        <begin position="394"/>
        <end position="406"/>
    </location>
</feature>
<reference evidence="5 6" key="1">
    <citation type="submission" date="2019-05" db="EMBL/GenBank/DDBJ databases">
        <title>Emergence of the Ug99 lineage of the wheat stem rust pathogen through somatic hybridization.</title>
        <authorList>
            <person name="Li F."/>
            <person name="Upadhyaya N.M."/>
            <person name="Sperschneider J."/>
            <person name="Matny O."/>
            <person name="Nguyen-Phuc H."/>
            <person name="Mago R."/>
            <person name="Raley C."/>
            <person name="Miller M.E."/>
            <person name="Silverstein K.A.T."/>
            <person name="Henningsen E."/>
            <person name="Hirsch C.D."/>
            <person name="Visser B."/>
            <person name="Pretorius Z.A."/>
            <person name="Steffenson B.J."/>
            <person name="Schwessinger B."/>
            <person name="Dodds P.N."/>
            <person name="Figueroa M."/>
        </authorList>
    </citation>
    <scope>NUCLEOTIDE SEQUENCE [LARGE SCALE GENOMIC DNA]</scope>
    <source>
        <strain evidence="3">21-0</strain>
        <strain evidence="4 6">Ug99</strain>
    </source>
</reference>
<feature type="compositionally biased region" description="Low complexity" evidence="1">
    <location>
        <begin position="357"/>
        <end position="370"/>
    </location>
</feature>
<feature type="region of interest" description="Disordered" evidence="1">
    <location>
        <begin position="429"/>
        <end position="478"/>
    </location>
</feature>
<keyword evidence="2" id="KW-0472">Membrane</keyword>